<dbReference type="RefSeq" id="WP_059364873.1">
    <property type="nucleotide sequence ID" value="NZ_BJCQ01000016.1"/>
</dbReference>
<comment type="caution">
    <text evidence="2">The sequence shown here is derived from an EMBL/GenBank/DDBJ whole genome shotgun (WGS) entry which is preliminary data.</text>
</comment>
<dbReference type="EMBL" id="PPDF01000008">
    <property type="protein sequence ID" value="PQL25294.1"/>
    <property type="molecule type" value="Genomic_DNA"/>
</dbReference>
<evidence type="ECO:0000313" key="3">
    <source>
        <dbReference type="Proteomes" id="UP000238877"/>
    </source>
</evidence>
<evidence type="ECO:0000313" key="1">
    <source>
        <dbReference type="EMBL" id="GCL67321.1"/>
    </source>
</evidence>
<gene>
    <name evidence="1" type="ORF">PAGU1578_09420</name>
    <name evidence="2" type="ORF">VTHSUH11_04240</name>
</gene>
<evidence type="ECO:0000313" key="4">
    <source>
        <dbReference type="Proteomes" id="UP000300381"/>
    </source>
</evidence>
<dbReference type="Proteomes" id="UP000300381">
    <property type="component" value="Unassembled WGS sequence"/>
</dbReference>
<protein>
    <submittedName>
        <fullName evidence="2">Uncharacterized protein</fullName>
    </submittedName>
</protein>
<dbReference type="AlphaFoldDB" id="A0A2S7ZQ26"/>
<proteinExistence type="predicted"/>
<dbReference type="STRING" id="1110546.GCA_001078375_00127"/>
<accession>A0A2S7ZQ26</accession>
<reference evidence="2 3" key="1">
    <citation type="submission" date="2018-01" db="EMBL/GenBank/DDBJ databases">
        <title>Draft genome sequences of clinical isolates and type strains of oral Veillonella including Veillonella infantum sp., nov.</title>
        <authorList>
            <person name="Mashima I."/>
            <person name="Liao Y.-C."/>
            <person name="Sabharwal A."/>
            <person name="Haase E.M."/>
            <person name="Nakazawa F."/>
            <person name="Scannapieco F.A."/>
        </authorList>
    </citation>
    <scope>NUCLEOTIDE SEQUENCE [LARGE SCALE GENOMIC DNA]</scope>
    <source>
        <strain evidence="2 3">Y6</strain>
    </source>
</reference>
<reference evidence="1 4" key="2">
    <citation type="submission" date="2019-03" db="EMBL/GenBank/DDBJ databases">
        <title>Draft genome sequences of two Veillonella tobetsuensis clinical isolates from intraoperative bronchial fluids of elderly patients with pulmonary carcinoma.</title>
        <authorList>
            <person name="Akiyama T."/>
        </authorList>
    </citation>
    <scope>NUCLEOTIDE SEQUENCE [LARGE SCALE GENOMIC DNA]</scope>
    <source>
        <strain evidence="1 4">PAGU 1578</strain>
    </source>
</reference>
<name>A0A2S7ZQ26_9FIRM</name>
<evidence type="ECO:0000313" key="2">
    <source>
        <dbReference type="EMBL" id="PQL25294.1"/>
    </source>
</evidence>
<dbReference type="EMBL" id="BJCQ01000016">
    <property type="protein sequence ID" value="GCL67321.1"/>
    <property type="molecule type" value="Genomic_DNA"/>
</dbReference>
<dbReference type="OrthoDB" id="1632194at2"/>
<organism evidence="2 3">
    <name type="scientific">Veillonella tobetsuensis</name>
    <dbReference type="NCBI Taxonomy" id="1110546"/>
    <lineage>
        <taxon>Bacteria</taxon>
        <taxon>Bacillati</taxon>
        <taxon>Bacillota</taxon>
        <taxon>Negativicutes</taxon>
        <taxon>Veillonellales</taxon>
        <taxon>Veillonellaceae</taxon>
        <taxon>Veillonella</taxon>
    </lineage>
</organism>
<dbReference type="Proteomes" id="UP000238877">
    <property type="component" value="Unassembled WGS sequence"/>
</dbReference>
<sequence>MGSILSIIGLFILAVLKLEQFVYGKSGKQQSTTGHMARRGLANLAGLIAFDHSTVNSKSVVVRKKKEDTQK</sequence>